<dbReference type="STRING" id="3818.A0A444Y399"/>
<dbReference type="Gene3D" id="1.25.40.20">
    <property type="entry name" value="Ankyrin repeat-containing domain"/>
    <property type="match status" value="1"/>
</dbReference>
<dbReference type="EMBL" id="SDMP01000018">
    <property type="protein sequence ID" value="RYQ96405.1"/>
    <property type="molecule type" value="Genomic_DNA"/>
</dbReference>
<evidence type="ECO:0000256" key="1">
    <source>
        <dbReference type="ARBA" id="ARBA00004413"/>
    </source>
</evidence>
<dbReference type="AlphaFoldDB" id="A0A444Y399"/>
<evidence type="ECO:0000313" key="3">
    <source>
        <dbReference type="Proteomes" id="UP000289738"/>
    </source>
</evidence>
<gene>
    <name evidence="2" type="ORF">Ahy_B08g092150</name>
</gene>
<accession>A0A444Y399</accession>
<name>A0A444Y399_ARAHY</name>
<proteinExistence type="predicted"/>
<dbReference type="SUPFAM" id="SSF48403">
    <property type="entry name" value="Ankyrin repeat"/>
    <property type="match status" value="1"/>
</dbReference>
<sequence length="172" mass="19660">MEVELKQLMADLQSLNQSLPDPSLHASLLKFISASDDNDSRLSKFADDVEDVCLSSTRVALEFYRVARDAILLYEVVVPVKGEFYERRTTRDAILLYEVVVPVKIVALLLENGADVNSRNYCGQTDLMQACRYGHWEVVQTLMLFRCNVMLRILNPFPMLLNVQHVKSEHLI</sequence>
<protein>
    <submittedName>
        <fullName evidence="2">Uncharacterized protein</fullName>
    </submittedName>
</protein>
<dbReference type="Pfam" id="PF13857">
    <property type="entry name" value="Ank_5"/>
    <property type="match status" value="1"/>
</dbReference>
<comment type="caution">
    <text evidence="2">The sequence shown here is derived from an EMBL/GenBank/DDBJ whole genome shotgun (WGS) entry which is preliminary data.</text>
</comment>
<dbReference type="InterPro" id="IPR036770">
    <property type="entry name" value="Ankyrin_rpt-contain_sf"/>
</dbReference>
<reference evidence="2 3" key="1">
    <citation type="submission" date="2019-01" db="EMBL/GenBank/DDBJ databases">
        <title>Sequencing of cultivated peanut Arachis hypogaea provides insights into genome evolution and oil improvement.</title>
        <authorList>
            <person name="Chen X."/>
        </authorList>
    </citation>
    <scope>NUCLEOTIDE SEQUENCE [LARGE SCALE GENOMIC DNA]</scope>
    <source>
        <strain evidence="3">cv. Fuhuasheng</strain>
        <tissue evidence="2">Leaves</tissue>
    </source>
</reference>
<dbReference type="Proteomes" id="UP000289738">
    <property type="component" value="Chromosome B08"/>
</dbReference>
<dbReference type="InterPro" id="IPR002110">
    <property type="entry name" value="Ankyrin_rpt"/>
</dbReference>
<organism evidence="2 3">
    <name type="scientific">Arachis hypogaea</name>
    <name type="common">Peanut</name>
    <dbReference type="NCBI Taxonomy" id="3818"/>
    <lineage>
        <taxon>Eukaryota</taxon>
        <taxon>Viridiplantae</taxon>
        <taxon>Streptophyta</taxon>
        <taxon>Embryophyta</taxon>
        <taxon>Tracheophyta</taxon>
        <taxon>Spermatophyta</taxon>
        <taxon>Magnoliopsida</taxon>
        <taxon>eudicotyledons</taxon>
        <taxon>Gunneridae</taxon>
        <taxon>Pentapetalae</taxon>
        <taxon>rosids</taxon>
        <taxon>fabids</taxon>
        <taxon>Fabales</taxon>
        <taxon>Fabaceae</taxon>
        <taxon>Papilionoideae</taxon>
        <taxon>50 kb inversion clade</taxon>
        <taxon>dalbergioids sensu lato</taxon>
        <taxon>Dalbergieae</taxon>
        <taxon>Pterocarpus clade</taxon>
        <taxon>Arachis</taxon>
    </lineage>
</organism>
<keyword evidence="3" id="KW-1185">Reference proteome</keyword>
<evidence type="ECO:0000313" key="2">
    <source>
        <dbReference type="EMBL" id="RYQ96405.1"/>
    </source>
</evidence>
<dbReference type="GO" id="GO:0005886">
    <property type="term" value="C:plasma membrane"/>
    <property type="evidence" value="ECO:0007669"/>
    <property type="project" value="UniProtKB-SubCell"/>
</dbReference>
<comment type="subcellular location">
    <subcellularLocation>
        <location evidence="1">Cell membrane</location>
        <topology evidence="1">Peripheral membrane protein</topology>
        <orientation evidence="1">Cytoplasmic side</orientation>
    </subcellularLocation>
</comment>